<sequence>MQGEGRLLQDGSLRSRKPEGTHGLSLCVRIFSGLRSKQTPTNLKEFTGKERSHTETLATLVSSVLAMVVEPSWCFRI</sequence>
<proteinExistence type="predicted"/>
<keyword evidence="3" id="KW-1185">Reference proteome</keyword>
<name>A0AAN9GCA3_9CAEN</name>
<reference evidence="2 3" key="1">
    <citation type="submission" date="2024-02" db="EMBL/GenBank/DDBJ databases">
        <title>Chromosome-scale genome assembly of the rough periwinkle Littorina saxatilis.</title>
        <authorList>
            <person name="De Jode A."/>
            <person name="Faria R."/>
            <person name="Formenti G."/>
            <person name="Sims Y."/>
            <person name="Smith T.P."/>
            <person name="Tracey A."/>
            <person name="Wood J.M.D."/>
            <person name="Zagrodzka Z.B."/>
            <person name="Johannesson K."/>
            <person name="Butlin R.K."/>
            <person name="Leder E.H."/>
        </authorList>
    </citation>
    <scope>NUCLEOTIDE SEQUENCE [LARGE SCALE GENOMIC DNA]</scope>
    <source>
        <strain evidence="2">Snail1</strain>
        <tissue evidence="2">Muscle</tissue>
    </source>
</reference>
<dbReference type="EMBL" id="JBAMIC010000010">
    <property type="protein sequence ID" value="KAK7102947.1"/>
    <property type="molecule type" value="Genomic_DNA"/>
</dbReference>
<evidence type="ECO:0000313" key="3">
    <source>
        <dbReference type="Proteomes" id="UP001374579"/>
    </source>
</evidence>
<dbReference type="Proteomes" id="UP001374579">
    <property type="component" value="Unassembled WGS sequence"/>
</dbReference>
<dbReference type="AlphaFoldDB" id="A0AAN9GCA3"/>
<accession>A0AAN9GCA3</accession>
<feature type="region of interest" description="Disordered" evidence="1">
    <location>
        <begin position="1"/>
        <end position="20"/>
    </location>
</feature>
<protein>
    <submittedName>
        <fullName evidence="2">Uncharacterized protein</fullName>
    </submittedName>
</protein>
<comment type="caution">
    <text evidence="2">The sequence shown here is derived from an EMBL/GenBank/DDBJ whole genome shotgun (WGS) entry which is preliminary data.</text>
</comment>
<organism evidence="2 3">
    <name type="scientific">Littorina saxatilis</name>
    <dbReference type="NCBI Taxonomy" id="31220"/>
    <lineage>
        <taxon>Eukaryota</taxon>
        <taxon>Metazoa</taxon>
        <taxon>Spiralia</taxon>
        <taxon>Lophotrochozoa</taxon>
        <taxon>Mollusca</taxon>
        <taxon>Gastropoda</taxon>
        <taxon>Caenogastropoda</taxon>
        <taxon>Littorinimorpha</taxon>
        <taxon>Littorinoidea</taxon>
        <taxon>Littorinidae</taxon>
        <taxon>Littorina</taxon>
    </lineage>
</organism>
<evidence type="ECO:0000313" key="2">
    <source>
        <dbReference type="EMBL" id="KAK7102947.1"/>
    </source>
</evidence>
<evidence type="ECO:0000256" key="1">
    <source>
        <dbReference type="SAM" id="MobiDB-lite"/>
    </source>
</evidence>
<gene>
    <name evidence="2" type="ORF">V1264_021097</name>
</gene>